<evidence type="ECO:0000313" key="1">
    <source>
        <dbReference type="EMBL" id="GGF11849.1"/>
    </source>
</evidence>
<proteinExistence type="predicted"/>
<keyword evidence="2" id="KW-1185">Reference proteome</keyword>
<reference evidence="2" key="1">
    <citation type="journal article" date="2019" name="Int. J. Syst. Evol. Microbiol.">
        <title>The Global Catalogue of Microorganisms (GCM) 10K type strain sequencing project: providing services to taxonomists for standard genome sequencing and annotation.</title>
        <authorList>
            <consortium name="The Broad Institute Genomics Platform"/>
            <consortium name="The Broad Institute Genome Sequencing Center for Infectious Disease"/>
            <person name="Wu L."/>
            <person name="Ma J."/>
        </authorList>
    </citation>
    <scope>NUCLEOTIDE SEQUENCE [LARGE SCALE GENOMIC DNA]</scope>
    <source>
        <strain evidence="2">CGMCC 1.15394</strain>
    </source>
</reference>
<gene>
    <name evidence="1" type="ORF">GCM10008027_40860</name>
</gene>
<organism evidence="1 2">
    <name type="scientific">Pseudoalteromonas gelatinilytica</name>
    <dbReference type="NCBI Taxonomy" id="1703256"/>
    <lineage>
        <taxon>Bacteria</taxon>
        <taxon>Pseudomonadati</taxon>
        <taxon>Pseudomonadota</taxon>
        <taxon>Gammaproteobacteria</taxon>
        <taxon>Alteromonadales</taxon>
        <taxon>Pseudoalteromonadaceae</taxon>
        <taxon>Pseudoalteromonas</taxon>
    </lineage>
</organism>
<name>A0ABQ1U9D3_9GAMM</name>
<comment type="caution">
    <text evidence="1">The sequence shown here is derived from an EMBL/GenBank/DDBJ whole genome shotgun (WGS) entry which is preliminary data.</text>
</comment>
<sequence length="57" mass="6402">MNEGMNDVEKTVLASIFTHVNHEKTLKAKEVVTTQNLLAFWIAKANTKSLSNAKVRM</sequence>
<accession>A0ABQ1U9D3</accession>
<protein>
    <submittedName>
        <fullName evidence="1">Uncharacterized protein</fullName>
    </submittedName>
</protein>
<dbReference type="EMBL" id="BMIT01000026">
    <property type="protein sequence ID" value="GGF11849.1"/>
    <property type="molecule type" value="Genomic_DNA"/>
</dbReference>
<evidence type="ECO:0000313" key="2">
    <source>
        <dbReference type="Proteomes" id="UP000638462"/>
    </source>
</evidence>
<dbReference type="Proteomes" id="UP000638462">
    <property type="component" value="Unassembled WGS sequence"/>
</dbReference>